<organism evidence="11 12">
    <name type="scientific">Entomortierella parvispora</name>
    <dbReference type="NCBI Taxonomy" id="205924"/>
    <lineage>
        <taxon>Eukaryota</taxon>
        <taxon>Fungi</taxon>
        <taxon>Fungi incertae sedis</taxon>
        <taxon>Mucoromycota</taxon>
        <taxon>Mortierellomycotina</taxon>
        <taxon>Mortierellomycetes</taxon>
        <taxon>Mortierellales</taxon>
        <taxon>Mortierellaceae</taxon>
        <taxon>Entomortierella</taxon>
    </lineage>
</organism>
<feature type="region of interest" description="Disordered" evidence="10">
    <location>
        <begin position="1"/>
        <end position="66"/>
    </location>
</feature>
<keyword evidence="12" id="KW-1185">Reference proteome</keyword>
<evidence type="ECO:0000256" key="8">
    <source>
        <dbReference type="ARBA" id="ARBA00032004"/>
    </source>
</evidence>
<evidence type="ECO:0000256" key="2">
    <source>
        <dbReference type="ARBA" id="ARBA00005389"/>
    </source>
</evidence>
<evidence type="ECO:0000256" key="4">
    <source>
        <dbReference type="ARBA" id="ARBA00023015"/>
    </source>
</evidence>
<evidence type="ECO:0000256" key="7">
    <source>
        <dbReference type="ARBA" id="ARBA00023242"/>
    </source>
</evidence>
<dbReference type="OrthoDB" id="337270at2759"/>
<dbReference type="Pfam" id="PF09748">
    <property type="entry name" value="Med10"/>
    <property type="match status" value="1"/>
</dbReference>
<dbReference type="GO" id="GO:0016592">
    <property type="term" value="C:mediator complex"/>
    <property type="evidence" value="ECO:0007669"/>
    <property type="project" value="InterPro"/>
</dbReference>
<dbReference type="PANTHER" id="PTHR13345:SF13">
    <property type="entry name" value="MEDIATOR OF RNA POLYMERASE II TRANSCRIPTION SUBUNIT 10"/>
    <property type="match status" value="1"/>
</dbReference>
<reference evidence="11" key="1">
    <citation type="submission" date="2021-11" db="EMBL/GenBank/DDBJ databases">
        <authorList>
            <person name="Herlambang A."/>
            <person name="Guo Y."/>
            <person name="Takashima Y."/>
            <person name="Nishizawa T."/>
        </authorList>
    </citation>
    <scope>NUCLEOTIDE SEQUENCE</scope>
    <source>
        <strain evidence="11">E1425</strain>
    </source>
</reference>
<evidence type="ECO:0000313" key="11">
    <source>
        <dbReference type="EMBL" id="GJJ72363.1"/>
    </source>
</evidence>
<dbReference type="Proteomes" id="UP000827284">
    <property type="component" value="Unassembled WGS sequence"/>
</dbReference>
<evidence type="ECO:0000256" key="1">
    <source>
        <dbReference type="ARBA" id="ARBA00004123"/>
    </source>
</evidence>
<protein>
    <recommendedName>
        <fullName evidence="3 9">Mediator of RNA polymerase II transcription subunit 10</fullName>
    </recommendedName>
    <alternativeName>
        <fullName evidence="8 9">Mediator complex subunit 10</fullName>
    </alternativeName>
</protein>
<comment type="subcellular location">
    <subcellularLocation>
        <location evidence="1 9">Nucleus</location>
    </subcellularLocation>
</comment>
<reference evidence="11" key="2">
    <citation type="journal article" date="2022" name="Microbiol. Resour. Announc.">
        <title>Whole-Genome Sequence of Entomortierella parvispora E1425, a Mucoromycotan Fungus Associated with Burkholderiaceae-Related Endosymbiotic Bacteria.</title>
        <authorList>
            <person name="Herlambang A."/>
            <person name="Guo Y."/>
            <person name="Takashima Y."/>
            <person name="Narisawa K."/>
            <person name="Ohta H."/>
            <person name="Nishizawa T."/>
        </authorList>
    </citation>
    <scope>NUCLEOTIDE SEQUENCE</scope>
    <source>
        <strain evidence="11">E1425</strain>
    </source>
</reference>
<evidence type="ECO:0000313" key="12">
    <source>
        <dbReference type="Proteomes" id="UP000827284"/>
    </source>
</evidence>
<keyword evidence="6 9" id="KW-0804">Transcription</keyword>
<dbReference type="EMBL" id="BQFW01000006">
    <property type="protein sequence ID" value="GJJ72363.1"/>
    <property type="molecule type" value="Genomic_DNA"/>
</dbReference>
<accession>A0A9P3H9Q5</accession>
<sequence length="237" mass="24780">MASATSLNAATTPVSSTTSTNSHNHSNTASAFTSPGSSSAPRSAGPNGPATTAIGASGEPSAGTSSPIAEANAAELAAAAATATEETRQDLELKLKELIECLLELSITVYDFQPESNSLVHQKIQELIAQISEIDGFKDKLEMMVPMEVLGFIEDGRNPDHFTKSFIESVAGENQFTNGKITAMKTFEDALTQNLGNIFPEELRGYQSLVQEATTTSSGALTETAAAMDTSTVSPQS</sequence>
<evidence type="ECO:0000256" key="9">
    <source>
        <dbReference type="RuleBase" id="RU364146"/>
    </source>
</evidence>
<dbReference type="InterPro" id="IPR019145">
    <property type="entry name" value="Mediator_Med10"/>
</dbReference>
<comment type="function">
    <text evidence="9">Component of the Mediator complex, a coactivator involved in the regulated transcription of nearly all RNA polymerase II-dependent genes. Mediator functions as a bridge to convey information from gene-specific regulatory proteins to the basal RNA polymerase II transcription machinery. Mediator is recruited to promoters by direct interactions with regulatory proteins and serves as a scaffold for the assembly of a functional preinitiation complex with RNA polymerase II and the general transcription factors.</text>
</comment>
<keyword evidence="4 9" id="KW-0805">Transcription regulation</keyword>
<dbReference type="AlphaFoldDB" id="A0A9P3H9Q5"/>
<proteinExistence type="inferred from homology"/>
<evidence type="ECO:0000256" key="5">
    <source>
        <dbReference type="ARBA" id="ARBA00023159"/>
    </source>
</evidence>
<comment type="caution">
    <text evidence="11">The sequence shown here is derived from an EMBL/GenBank/DDBJ whole genome shotgun (WGS) entry which is preliminary data.</text>
</comment>
<comment type="similarity">
    <text evidence="2 9">Belongs to the Mediator complex subunit 10 family.</text>
</comment>
<dbReference type="GO" id="GO:0006357">
    <property type="term" value="P:regulation of transcription by RNA polymerase II"/>
    <property type="evidence" value="ECO:0007669"/>
    <property type="project" value="InterPro"/>
</dbReference>
<keyword evidence="5 9" id="KW-0010">Activator</keyword>
<feature type="compositionally biased region" description="Low complexity" evidence="10">
    <location>
        <begin position="8"/>
        <end position="50"/>
    </location>
</feature>
<gene>
    <name evidence="9" type="primary">MED10</name>
    <name evidence="11" type="ORF">EMPS_04720</name>
</gene>
<name>A0A9P3H9Q5_9FUNG</name>
<evidence type="ECO:0000256" key="3">
    <source>
        <dbReference type="ARBA" id="ARBA00019617"/>
    </source>
</evidence>
<keyword evidence="7 9" id="KW-0539">Nucleus</keyword>
<dbReference type="GO" id="GO:0003712">
    <property type="term" value="F:transcription coregulator activity"/>
    <property type="evidence" value="ECO:0007669"/>
    <property type="project" value="InterPro"/>
</dbReference>
<evidence type="ECO:0000256" key="6">
    <source>
        <dbReference type="ARBA" id="ARBA00023163"/>
    </source>
</evidence>
<evidence type="ECO:0000256" key="10">
    <source>
        <dbReference type="SAM" id="MobiDB-lite"/>
    </source>
</evidence>
<comment type="subunit">
    <text evidence="9">Component of the Mediator complex.</text>
</comment>
<dbReference type="PANTHER" id="PTHR13345">
    <property type="entry name" value="MEDIATOR OF RNA POLYMERASE II TRANSCRIPTION SUBUNIT 10"/>
    <property type="match status" value="1"/>
</dbReference>